<protein>
    <recommendedName>
        <fullName evidence="9">Periplasmic chaperone PpiD</fullName>
    </recommendedName>
    <alternativeName>
        <fullName evidence="10">Periplasmic folding chaperone</fullName>
    </alternativeName>
</protein>
<evidence type="ECO:0000256" key="3">
    <source>
        <dbReference type="ARBA" id="ARBA00022519"/>
    </source>
</evidence>
<gene>
    <name evidence="13" type="ORF">AMJ74_03235</name>
</gene>
<keyword evidence="6 11" id="KW-0472">Membrane</keyword>
<dbReference type="Gene3D" id="3.10.50.40">
    <property type="match status" value="1"/>
</dbReference>
<evidence type="ECO:0000256" key="4">
    <source>
        <dbReference type="ARBA" id="ARBA00022692"/>
    </source>
</evidence>
<evidence type="ECO:0000256" key="11">
    <source>
        <dbReference type="SAM" id="Phobius"/>
    </source>
</evidence>
<evidence type="ECO:0000259" key="12">
    <source>
        <dbReference type="Pfam" id="PF13145"/>
    </source>
</evidence>
<evidence type="ECO:0000313" key="14">
    <source>
        <dbReference type="Proteomes" id="UP000050975"/>
    </source>
</evidence>
<comment type="caution">
    <text evidence="13">The sequence shown here is derived from an EMBL/GenBank/DDBJ whole genome shotgun (WGS) entry which is preliminary data.</text>
</comment>
<dbReference type="InterPro" id="IPR046357">
    <property type="entry name" value="PPIase_dom_sf"/>
</dbReference>
<dbReference type="Pfam" id="PF13623">
    <property type="entry name" value="SurA_N_2"/>
    <property type="match status" value="1"/>
</dbReference>
<comment type="subcellular location">
    <subcellularLocation>
        <location evidence="1">Cell inner membrane</location>
        <topology evidence="1">Single-pass type II membrane protein</topology>
        <orientation evidence="1">Periplasmic side</orientation>
    </subcellularLocation>
</comment>
<keyword evidence="5 11" id="KW-1133">Transmembrane helix</keyword>
<dbReference type="EMBL" id="LJVE01000047">
    <property type="protein sequence ID" value="KPL14506.1"/>
    <property type="molecule type" value="Genomic_DNA"/>
</dbReference>
<proteinExistence type="inferred from homology"/>
<comment type="similarity">
    <text evidence="8">Belongs to the PpiD chaperone family.</text>
</comment>
<dbReference type="Proteomes" id="UP000050975">
    <property type="component" value="Unassembled WGS sequence"/>
</dbReference>
<evidence type="ECO:0000256" key="6">
    <source>
        <dbReference type="ARBA" id="ARBA00023136"/>
    </source>
</evidence>
<keyword evidence="7" id="KW-0143">Chaperone</keyword>
<dbReference type="SUPFAM" id="SSF54534">
    <property type="entry name" value="FKBP-like"/>
    <property type="match status" value="1"/>
</dbReference>
<organism evidence="13 14">
    <name type="scientific">candidate division WOR_3 bacterium SM1_77</name>
    <dbReference type="NCBI Taxonomy" id="1703778"/>
    <lineage>
        <taxon>Bacteria</taxon>
        <taxon>Bacteria division WOR-3</taxon>
    </lineage>
</organism>
<feature type="domain" description="PpiC" evidence="12">
    <location>
        <begin position="204"/>
        <end position="315"/>
    </location>
</feature>
<dbReference type="InterPro" id="IPR027304">
    <property type="entry name" value="Trigger_fact/SurA_dom_sf"/>
</dbReference>
<dbReference type="AlphaFoldDB" id="A0A0S8JYU8"/>
<name>A0A0S8JYU8_UNCW3</name>
<evidence type="ECO:0000256" key="9">
    <source>
        <dbReference type="ARBA" id="ARBA00040743"/>
    </source>
</evidence>
<keyword evidence="4 11" id="KW-0812">Transmembrane</keyword>
<dbReference type="GO" id="GO:0005886">
    <property type="term" value="C:plasma membrane"/>
    <property type="evidence" value="ECO:0007669"/>
    <property type="project" value="UniProtKB-SubCell"/>
</dbReference>
<dbReference type="InterPro" id="IPR052029">
    <property type="entry name" value="PpiD_chaperone"/>
</dbReference>
<keyword evidence="2" id="KW-1003">Cell membrane</keyword>
<evidence type="ECO:0000256" key="8">
    <source>
        <dbReference type="ARBA" id="ARBA00038408"/>
    </source>
</evidence>
<keyword evidence="3" id="KW-0997">Cell inner membrane</keyword>
<feature type="transmembrane region" description="Helical" evidence="11">
    <location>
        <begin position="12"/>
        <end position="30"/>
    </location>
</feature>
<evidence type="ECO:0000313" key="13">
    <source>
        <dbReference type="EMBL" id="KPL14506.1"/>
    </source>
</evidence>
<evidence type="ECO:0000256" key="5">
    <source>
        <dbReference type="ARBA" id="ARBA00022989"/>
    </source>
</evidence>
<evidence type="ECO:0000256" key="2">
    <source>
        <dbReference type="ARBA" id="ARBA00022475"/>
    </source>
</evidence>
<sequence>MMQTLRKNTRWVLVIALVGFAGLIFFQWGLDVTGIRRQPETDIAKIDGVTISYQEYRRFVMAKESENKNLTSDQIWSLLVEEVMWRDLVKREKISINDQEILAIIRNNPPPELYQSEFMQNENGEFDWNKYNELLSSPQSLQWLYQYEMQLREALPKEKLRSLISTLAWISPWDDSIMIHGQTTKYDLSLLNVQVNRMRDLVHVTEDELRKYYEENKGEFTTPEYIVLKYVFFERKPSSYDTLDAKEQLEDFIAMVEEGEDFLELAKEVSDDTTLEYSFDNVNVLKPYMKSVYEDLRNGAISGIVPAARGFEVMKRVRNGLLYVVKANVEVSRTTIGEITDNIASFRETAEDIGFDSAAVEFELPVRKTFPLDREKLNFPVRNTDALAEFLSGVKKGVIGGPFSSLGGYYVFALDSVIPSTRPTFEEAQTRVKGLVERKAYDDAVVSYLDGLYEKIESGIAMEEIARTDTLVNFQNDIKDQTIFLLRNTYGDEFAGAVAGLGQAQVSTPVVGRYGGYIIRVDDKTEVPFDSTMVGALQWKRQLRLQQITRDIFTPEELVDNRDKFFE</sequence>
<evidence type="ECO:0000256" key="10">
    <source>
        <dbReference type="ARBA" id="ARBA00042775"/>
    </source>
</evidence>
<evidence type="ECO:0000256" key="7">
    <source>
        <dbReference type="ARBA" id="ARBA00023186"/>
    </source>
</evidence>
<dbReference type="SUPFAM" id="SSF109998">
    <property type="entry name" value="Triger factor/SurA peptide-binding domain-like"/>
    <property type="match status" value="1"/>
</dbReference>
<dbReference type="InterPro" id="IPR000297">
    <property type="entry name" value="PPIase_PpiC"/>
</dbReference>
<accession>A0A0S8JYU8</accession>
<dbReference type="Pfam" id="PF13145">
    <property type="entry name" value="Rotamase_2"/>
    <property type="match status" value="2"/>
</dbReference>
<dbReference type="GO" id="GO:0003755">
    <property type="term" value="F:peptidyl-prolyl cis-trans isomerase activity"/>
    <property type="evidence" value="ECO:0007669"/>
    <property type="project" value="InterPro"/>
</dbReference>
<feature type="domain" description="PpiC" evidence="12">
    <location>
        <begin position="381"/>
        <end position="429"/>
    </location>
</feature>
<reference evidence="13 14" key="1">
    <citation type="journal article" date="2015" name="Microbiome">
        <title>Genomic resolution of linkages in carbon, nitrogen, and sulfur cycling among widespread estuary sediment bacteria.</title>
        <authorList>
            <person name="Baker B.J."/>
            <person name="Lazar C.S."/>
            <person name="Teske A.P."/>
            <person name="Dick G.J."/>
        </authorList>
    </citation>
    <scope>NUCLEOTIDE SEQUENCE [LARGE SCALE GENOMIC DNA]</scope>
    <source>
        <strain evidence="13">SM1_77</strain>
    </source>
</reference>
<dbReference type="PANTHER" id="PTHR47529:SF1">
    <property type="entry name" value="PERIPLASMIC CHAPERONE PPID"/>
    <property type="match status" value="1"/>
</dbReference>
<evidence type="ECO:0000256" key="1">
    <source>
        <dbReference type="ARBA" id="ARBA00004382"/>
    </source>
</evidence>
<dbReference type="PANTHER" id="PTHR47529">
    <property type="entry name" value="PEPTIDYL-PROLYL CIS-TRANS ISOMERASE D"/>
    <property type="match status" value="1"/>
</dbReference>